<comment type="caution">
    <text evidence="4">The sequence shown here is derived from an EMBL/GenBank/DDBJ whole genome shotgun (WGS) entry which is preliminary data.</text>
</comment>
<feature type="signal peptide" evidence="2">
    <location>
        <begin position="1"/>
        <end position="36"/>
    </location>
</feature>
<dbReference type="Proteomes" id="UP001519291">
    <property type="component" value="Unassembled WGS sequence"/>
</dbReference>
<feature type="region of interest" description="Disordered" evidence="1">
    <location>
        <begin position="159"/>
        <end position="186"/>
    </location>
</feature>
<organism evidence="4 5">
    <name type="scientific">Streptomyces syringium</name>
    <dbReference type="NCBI Taxonomy" id="76729"/>
    <lineage>
        <taxon>Bacteria</taxon>
        <taxon>Bacillati</taxon>
        <taxon>Actinomycetota</taxon>
        <taxon>Actinomycetes</taxon>
        <taxon>Kitasatosporales</taxon>
        <taxon>Streptomycetaceae</taxon>
        <taxon>Streptomyces</taxon>
    </lineage>
</organism>
<feature type="chain" id="PRO_5046152967" description="DUF4232 domain-containing protein" evidence="2">
    <location>
        <begin position="37"/>
        <end position="186"/>
    </location>
</feature>
<evidence type="ECO:0000313" key="4">
    <source>
        <dbReference type="EMBL" id="MBP2406754.1"/>
    </source>
</evidence>
<reference evidence="4 5" key="1">
    <citation type="submission" date="2021-03" db="EMBL/GenBank/DDBJ databases">
        <title>Sequencing the genomes of 1000 actinobacteria strains.</title>
        <authorList>
            <person name="Klenk H.-P."/>
        </authorList>
    </citation>
    <scope>NUCLEOTIDE SEQUENCE [LARGE SCALE GENOMIC DNA]</scope>
    <source>
        <strain evidence="4 5">DSM 41480</strain>
    </source>
</reference>
<gene>
    <name evidence="4" type="ORF">JO379_006223</name>
</gene>
<evidence type="ECO:0000256" key="2">
    <source>
        <dbReference type="SAM" id="SignalP"/>
    </source>
</evidence>
<dbReference type="RefSeq" id="WP_209518103.1">
    <property type="nucleotide sequence ID" value="NZ_JAGIOH010000001.1"/>
</dbReference>
<keyword evidence="2" id="KW-0732">Signal</keyword>
<evidence type="ECO:0000313" key="5">
    <source>
        <dbReference type="Proteomes" id="UP001519291"/>
    </source>
</evidence>
<evidence type="ECO:0000256" key="1">
    <source>
        <dbReference type="SAM" id="MobiDB-lite"/>
    </source>
</evidence>
<sequence>MNTICAAVRRTRRPGRTAAPVAVTALLAACTASPSAAPSTDAAPPRPCAEITAGPVDGAMGLRSLTLELVNCGARPYTVQGSPVVRVLDGDRERIDVTVTEGPSSVAGTGGASPRAVTLRPGEKAVAGLLWRTTVPDPAATAVRATYLQVAPAKGEPWQTVKPDSVIDLGTTGKVGVSPWKPPSRR</sequence>
<dbReference type="EMBL" id="JAGIOH010000001">
    <property type="protein sequence ID" value="MBP2406754.1"/>
    <property type="molecule type" value="Genomic_DNA"/>
</dbReference>
<dbReference type="GeneID" id="91573064"/>
<keyword evidence="5" id="KW-1185">Reference proteome</keyword>
<dbReference type="InterPro" id="IPR025326">
    <property type="entry name" value="DUF4232"/>
</dbReference>
<dbReference type="Pfam" id="PF14016">
    <property type="entry name" value="DUF4232"/>
    <property type="match status" value="1"/>
</dbReference>
<protein>
    <recommendedName>
        <fullName evidence="3">DUF4232 domain-containing protein</fullName>
    </recommendedName>
</protein>
<name>A0ABS4YD78_9ACTN</name>
<proteinExistence type="predicted"/>
<evidence type="ECO:0000259" key="3">
    <source>
        <dbReference type="Pfam" id="PF14016"/>
    </source>
</evidence>
<feature type="domain" description="DUF4232" evidence="3">
    <location>
        <begin position="50"/>
        <end position="180"/>
    </location>
</feature>
<accession>A0ABS4YD78</accession>